<dbReference type="PROSITE" id="PS50983">
    <property type="entry name" value="FE_B12_PBP"/>
    <property type="match status" value="1"/>
</dbReference>
<evidence type="ECO:0000259" key="2">
    <source>
        <dbReference type="PROSITE" id="PS50983"/>
    </source>
</evidence>
<dbReference type="SUPFAM" id="SSF53807">
    <property type="entry name" value="Helical backbone' metal receptor"/>
    <property type="match status" value="1"/>
</dbReference>
<dbReference type="PANTHER" id="PTHR30535:SF34">
    <property type="entry name" value="MOLYBDATE-BINDING PROTEIN MOLA"/>
    <property type="match status" value="1"/>
</dbReference>
<organism evidence="3 4">
    <name type="scientific">Paramixta manurensis</name>
    <dbReference type="NCBI Taxonomy" id="2740817"/>
    <lineage>
        <taxon>Bacteria</taxon>
        <taxon>Pseudomonadati</taxon>
        <taxon>Pseudomonadota</taxon>
        <taxon>Gammaproteobacteria</taxon>
        <taxon>Enterobacterales</taxon>
        <taxon>Erwiniaceae</taxon>
        <taxon>Paramixta</taxon>
    </lineage>
</organism>
<keyword evidence="1" id="KW-0732">Signal</keyword>
<sequence length="385" mass="42820">MNFNPRILTGARRTIARFHLIVVALALLSAFSPTAFARTVTDIDGNQVAIPDHPQRIVLGESRMLYTLAMLEPNDPFQHIVAWPLDLKKYDRQTWDIFAQRFPKMLNIPALGQNSATGLSPEKILALKPDVVILPSLARYDDATLQLNHILKAAHIPVVKIDLRVHLLKNTTRSVQILGEVLNQNARAQAFTRFYDAHMQRIQQRLASSKRPKPTVLLQLHLGRRNECCVTAVQGSLGELLAFAGGENIGGKTINGVFGRLSEETVIASQPEFYIATGAGGLQDQDDLKLGPTIPPEMVQNSLTALTAKQNGLRELKALHNGHTAAVWQNFYLSPWHVAATEFIAKTLYPDLFADVDPQQTLQQIFHDYLPIPYSGTFFAQLATR</sequence>
<dbReference type="AlphaFoldDB" id="A0A6M8UJ15"/>
<accession>A0A6M8UJ15</accession>
<feature type="signal peptide" evidence="1">
    <location>
        <begin position="1"/>
        <end position="37"/>
    </location>
</feature>
<gene>
    <name evidence="3" type="ORF">PMPD1_3480</name>
</gene>
<dbReference type="KEGG" id="pmak:PMPD1_3480"/>
<dbReference type="EMBL" id="CP054212">
    <property type="protein sequence ID" value="QKJ88397.1"/>
    <property type="molecule type" value="Genomic_DNA"/>
</dbReference>
<feature type="chain" id="PRO_5026678730" evidence="1">
    <location>
        <begin position="38"/>
        <end position="385"/>
    </location>
</feature>
<evidence type="ECO:0000313" key="4">
    <source>
        <dbReference type="Proteomes" id="UP000505325"/>
    </source>
</evidence>
<name>A0A6M8UJ15_9GAMM</name>
<evidence type="ECO:0000256" key="1">
    <source>
        <dbReference type="SAM" id="SignalP"/>
    </source>
</evidence>
<proteinExistence type="predicted"/>
<dbReference type="InterPro" id="IPR002491">
    <property type="entry name" value="ABC_transptr_periplasmic_BD"/>
</dbReference>
<keyword evidence="4" id="KW-1185">Reference proteome</keyword>
<dbReference type="PANTHER" id="PTHR30535">
    <property type="entry name" value="VITAMIN B12-BINDING PROTEIN"/>
    <property type="match status" value="1"/>
</dbReference>
<dbReference type="Gene3D" id="3.40.50.1980">
    <property type="entry name" value="Nitrogenase molybdenum iron protein domain"/>
    <property type="match status" value="2"/>
</dbReference>
<dbReference type="Proteomes" id="UP000505325">
    <property type="component" value="Chromosome"/>
</dbReference>
<protein>
    <submittedName>
        <fullName evidence="3">Iron complex transport system substrate-binding protein</fullName>
    </submittedName>
</protein>
<dbReference type="InterPro" id="IPR050902">
    <property type="entry name" value="ABC_Transporter_SBP"/>
</dbReference>
<dbReference type="Pfam" id="PF01497">
    <property type="entry name" value="Peripla_BP_2"/>
    <property type="match status" value="1"/>
</dbReference>
<reference evidence="3 4" key="1">
    <citation type="submission" date="2020-06" db="EMBL/GenBank/DDBJ databases">
        <title>Genome sequence of Paramixta manurensis strain PD-1.</title>
        <authorList>
            <person name="Lee C.W."/>
            <person name="Kim J."/>
        </authorList>
    </citation>
    <scope>NUCLEOTIDE SEQUENCE [LARGE SCALE GENOMIC DNA]</scope>
    <source>
        <strain evidence="3 4">PD-1</strain>
    </source>
</reference>
<evidence type="ECO:0000313" key="3">
    <source>
        <dbReference type="EMBL" id="QKJ88397.1"/>
    </source>
</evidence>
<feature type="domain" description="Fe/B12 periplasmic-binding" evidence="2">
    <location>
        <begin position="56"/>
        <end position="356"/>
    </location>
</feature>